<gene>
    <name evidence="1" type="ORF">PHYBOEH_009240</name>
</gene>
<dbReference type="Proteomes" id="UP000693981">
    <property type="component" value="Unassembled WGS sequence"/>
</dbReference>
<organism evidence="1 2">
    <name type="scientific">Phytophthora boehmeriae</name>
    <dbReference type="NCBI Taxonomy" id="109152"/>
    <lineage>
        <taxon>Eukaryota</taxon>
        <taxon>Sar</taxon>
        <taxon>Stramenopiles</taxon>
        <taxon>Oomycota</taxon>
        <taxon>Peronosporomycetes</taxon>
        <taxon>Peronosporales</taxon>
        <taxon>Peronosporaceae</taxon>
        <taxon>Phytophthora</taxon>
    </lineage>
</organism>
<protein>
    <submittedName>
        <fullName evidence="1">Uncharacterized protein</fullName>
    </submittedName>
</protein>
<proteinExistence type="predicted"/>
<dbReference type="AlphaFoldDB" id="A0A8T1VUS3"/>
<evidence type="ECO:0000313" key="1">
    <source>
        <dbReference type="EMBL" id="KAG7384987.1"/>
    </source>
</evidence>
<sequence>MDQMDRYREHSVFPPESSWLRNYLTFAQLQMPAKTEIDAVEFLNGARFACEQVMTNLYSAEFLDYAGEIAKAPEDADNVPKPQVAKEMEDMFEPMFYHYQLLRHAARLRQRYSHIDFHKLDFNGVYLRGVKCQQLTVADLKREQTTGAVIGETMTGLQLKFRDEDARAEVNMWSVFGELGNIKNKVKKELTVNPEDETTHVERLQLKAQFNIEQTVETISADNAKHLVTESQVACTMRFVSLVTEPDDVDWHVDGMRQTGRVLSRTTKE</sequence>
<dbReference type="EMBL" id="JAGDFL010000570">
    <property type="protein sequence ID" value="KAG7384987.1"/>
    <property type="molecule type" value="Genomic_DNA"/>
</dbReference>
<keyword evidence="2" id="KW-1185">Reference proteome</keyword>
<comment type="caution">
    <text evidence="1">The sequence shown here is derived from an EMBL/GenBank/DDBJ whole genome shotgun (WGS) entry which is preliminary data.</text>
</comment>
<accession>A0A8T1VUS3</accession>
<name>A0A8T1VUS3_9STRA</name>
<reference evidence="1" key="1">
    <citation type="submission" date="2021-02" db="EMBL/GenBank/DDBJ databases">
        <authorList>
            <person name="Palmer J.M."/>
        </authorList>
    </citation>
    <scope>NUCLEOTIDE SEQUENCE</scope>
    <source>
        <strain evidence="1">SCRP23</strain>
    </source>
</reference>
<dbReference type="OrthoDB" id="106538at2759"/>
<evidence type="ECO:0000313" key="2">
    <source>
        <dbReference type="Proteomes" id="UP000693981"/>
    </source>
</evidence>